<dbReference type="InterPro" id="IPR050697">
    <property type="entry name" value="Adenylyl/Guanylyl_Cyclase_3/4"/>
</dbReference>
<dbReference type="GO" id="GO:0009190">
    <property type="term" value="P:cyclic nucleotide biosynthetic process"/>
    <property type="evidence" value="ECO:0007669"/>
    <property type="project" value="InterPro"/>
</dbReference>
<dbReference type="STRING" id="1413210.U472_08875"/>
<evidence type="ECO:0000313" key="5">
    <source>
        <dbReference type="Proteomes" id="UP000219573"/>
    </source>
</evidence>
<reference evidence="5" key="1">
    <citation type="submission" date="2017-09" db="EMBL/GenBank/DDBJ databases">
        <authorList>
            <person name="Varghese N."/>
            <person name="Submissions S."/>
        </authorList>
    </citation>
    <scope>NUCLEOTIDE SEQUENCE [LARGE SCALE GENOMIC DNA]</scope>
    <source>
        <strain evidence="5">MSL47</strain>
    </source>
</reference>
<dbReference type="CDD" id="cd07302">
    <property type="entry name" value="CHD"/>
    <property type="match status" value="1"/>
</dbReference>
<protein>
    <submittedName>
        <fullName evidence="4">Adenylate cyclase</fullName>
    </submittedName>
</protein>
<comment type="similarity">
    <text evidence="1">Belongs to the adenylyl cyclase class-3 family.</text>
</comment>
<dbReference type="PANTHER" id="PTHR43081">
    <property type="entry name" value="ADENYLATE CYCLASE, TERMINAL-DIFFERENTIATION SPECIFIC-RELATED"/>
    <property type="match status" value="1"/>
</dbReference>
<dbReference type="SMART" id="SM00044">
    <property type="entry name" value="CYCc"/>
    <property type="match status" value="1"/>
</dbReference>
<evidence type="ECO:0000256" key="2">
    <source>
        <dbReference type="SAM" id="Phobius"/>
    </source>
</evidence>
<dbReference type="Pfam" id="PF00211">
    <property type="entry name" value="Guanylate_cyc"/>
    <property type="match status" value="1"/>
</dbReference>
<organism evidence="4 5">
    <name type="scientific">Orenia metallireducens</name>
    <dbReference type="NCBI Taxonomy" id="1413210"/>
    <lineage>
        <taxon>Bacteria</taxon>
        <taxon>Bacillati</taxon>
        <taxon>Bacillota</taxon>
        <taxon>Clostridia</taxon>
        <taxon>Halanaerobiales</taxon>
        <taxon>Halobacteroidaceae</taxon>
        <taxon>Orenia</taxon>
    </lineage>
</organism>
<feature type="domain" description="Guanylate cyclase" evidence="3">
    <location>
        <begin position="409"/>
        <end position="534"/>
    </location>
</feature>
<accession>A0A285GNY6</accession>
<dbReference type="InterPro" id="IPR007890">
    <property type="entry name" value="CHASE2"/>
</dbReference>
<dbReference type="Proteomes" id="UP000219573">
    <property type="component" value="Unassembled WGS sequence"/>
</dbReference>
<dbReference type="PROSITE" id="PS50125">
    <property type="entry name" value="GUANYLATE_CYCLASE_2"/>
    <property type="match status" value="1"/>
</dbReference>
<keyword evidence="2" id="KW-0812">Transmembrane</keyword>
<dbReference type="SMART" id="SM01080">
    <property type="entry name" value="CHASE2"/>
    <property type="match status" value="1"/>
</dbReference>
<proteinExistence type="inferred from homology"/>
<dbReference type="InterPro" id="IPR001054">
    <property type="entry name" value="A/G_cyclase"/>
</dbReference>
<dbReference type="RefSeq" id="WP_097017491.1">
    <property type="nucleotide sequence ID" value="NZ_OBDZ01000009.1"/>
</dbReference>
<dbReference type="PANTHER" id="PTHR43081:SF1">
    <property type="entry name" value="ADENYLATE CYCLASE, TERMINAL-DIFFERENTIATION SPECIFIC"/>
    <property type="match status" value="1"/>
</dbReference>
<dbReference type="GO" id="GO:0004016">
    <property type="term" value="F:adenylate cyclase activity"/>
    <property type="evidence" value="ECO:0007669"/>
    <property type="project" value="UniProtKB-ARBA"/>
</dbReference>
<evidence type="ECO:0000259" key="3">
    <source>
        <dbReference type="PROSITE" id="PS50125"/>
    </source>
</evidence>
<keyword evidence="5" id="KW-1185">Reference proteome</keyword>
<keyword evidence="2" id="KW-1133">Transmembrane helix</keyword>
<dbReference type="SUPFAM" id="SSF55073">
    <property type="entry name" value="Nucleotide cyclase"/>
    <property type="match status" value="1"/>
</dbReference>
<dbReference type="AlphaFoldDB" id="A0A285GNY6"/>
<keyword evidence="2" id="KW-0472">Membrane</keyword>
<dbReference type="InterPro" id="IPR029787">
    <property type="entry name" value="Nucleotide_cyclase"/>
</dbReference>
<dbReference type="GO" id="GO:0035556">
    <property type="term" value="P:intracellular signal transduction"/>
    <property type="evidence" value="ECO:0007669"/>
    <property type="project" value="InterPro"/>
</dbReference>
<feature type="transmembrane region" description="Helical" evidence="2">
    <location>
        <begin position="9"/>
        <end position="29"/>
    </location>
</feature>
<gene>
    <name evidence="4" type="ORF">SAMN06265827_10941</name>
</gene>
<dbReference type="Pfam" id="PF05226">
    <property type="entry name" value="CHASE2"/>
    <property type="match status" value="1"/>
</dbReference>
<feature type="transmembrane region" description="Helical" evidence="2">
    <location>
        <begin position="347"/>
        <end position="367"/>
    </location>
</feature>
<evidence type="ECO:0000256" key="1">
    <source>
        <dbReference type="ARBA" id="ARBA00005381"/>
    </source>
</evidence>
<evidence type="ECO:0000313" key="4">
    <source>
        <dbReference type="EMBL" id="SNY25185.1"/>
    </source>
</evidence>
<feature type="transmembrane region" description="Helical" evidence="2">
    <location>
        <begin position="294"/>
        <end position="315"/>
    </location>
</feature>
<feature type="transmembrane region" description="Helical" evidence="2">
    <location>
        <begin position="322"/>
        <end position="341"/>
    </location>
</feature>
<sequence>MLNFKDREWLLLGLGTGIITVLIFLTPILDDLELLSYDYRLYIKSLIEAESQDDIVIVEIDKESLEEVGKWPWPRTYHANLIKELNQAGAKIIGFDILFDFPKERDEDRALAKQLLKSNKVVLPYILENKEIRQLSLWGLIRSRKLESGEIRYPIEIFKNKARGLGYLNLTQDSDGKVRRIDLIKEDLTPFAIKLAEEYNQDKRDFLAKELLINFHHSDTYFQSISFIKVLEGDYSEDFFKDKLVVVGATERLLRDYLINPFSFVKGYLPGVVIQAEIIDNYLKDSFIATIDDWLVVGCLVLFSLVTAIIYGRLIPIQGVNILVLSFIFMSLLGVLFLINFNLFIPITPFILISILNLVISNLRAYWQSEARKNHLQYTFSRYLSKDVIEKVINLPEKDYLMGERREISVLFIDLSGFTSFSEGKSSVEVVEILNKYLSLIIDEVLKFGGTLDKFLGDGAMVFFGAPTDQLDHAVCAIELALSLQSKVENNQQLPLPISIGINTGRAIVGNIGSTKRSDYTAIGDTVNTAARIEGLAKGGEILIGEGTYQQIEGKFKVKLKSQVVLRGKINKENIYEVIREESYYGKEF</sequence>
<name>A0A285GNY6_9FIRM</name>
<dbReference type="Gene3D" id="3.30.70.1230">
    <property type="entry name" value="Nucleotide cyclase"/>
    <property type="match status" value="1"/>
</dbReference>
<dbReference type="EMBL" id="OBDZ01000009">
    <property type="protein sequence ID" value="SNY25185.1"/>
    <property type="molecule type" value="Genomic_DNA"/>
</dbReference>